<reference evidence="2" key="1">
    <citation type="submission" date="2022-11" db="EMBL/GenBank/DDBJ databases">
        <authorList>
            <person name="Petersen C."/>
        </authorList>
    </citation>
    <scope>NUCLEOTIDE SEQUENCE</scope>
    <source>
        <strain evidence="2">IBT 19713</strain>
    </source>
</reference>
<dbReference type="AlphaFoldDB" id="A0A9W9NTI1"/>
<evidence type="ECO:0000313" key="2">
    <source>
        <dbReference type="EMBL" id="KAJ5225703.1"/>
    </source>
</evidence>
<keyword evidence="3" id="KW-1185">Reference proteome</keyword>
<dbReference type="RefSeq" id="XP_058329114.1">
    <property type="nucleotide sequence ID" value="XM_058476224.1"/>
</dbReference>
<reference evidence="2" key="2">
    <citation type="journal article" date="2023" name="IMA Fungus">
        <title>Comparative genomic study of the Penicillium genus elucidates a diverse pangenome and 15 lateral gene transfer events.</title>
        <authorList>
            <person name="Petersen C."/>
            <person name="Sorensen T."/>
            <person name="Nielsen M.R."/>
            <person name="Sondergaard T.E."/>
            <person name="Sorensen J.L."/>
            <person name="Fitzpatrick D.A."/>
            <person name="Frisvad J.C."/>
            <person name="Nielsen K.L."/>
        </authorList>
    </citation>
    <scope>NUCLEOTIDE SEQUENCE</scope>
    <source>
        <strain evidence="2">IBT 19713</strain>
    </source>
</reference>
<accession>A0A9W9NTI1</accession>
<organism evidence="2 3">
    <name type="scientific">Penicillium chermesinum</name>
    <dbReference type="NCBI Taxonomy" id="63820"/>
    <lineage>
        <taxon>Eukaryota</taxon>
        <taxon>Fungi</taxon>
        <taxon>Dikarya</taxon>
        <taxon>Ascomycota</taxon>
        <taxon>Pezizomycotina</taxon>
        <taxon>Eurotiomycetes</taxon>
        <taxon>Eurotiomycetidae</taxon>
        <taxon>Eurotiales</taxon>
        <taxon>Aspergillaceae</taxon>
        <taxon>Penicillium</taxon>
    </lineage>
</organism>
<sequence length="87" mass="10031">MCVKTLGLALMFWSGLESGGLEARIQDARRLGSPRVEEIWKSVCKPEKHEIILRPPAYLMFLPSGEPCRLWYQLKTFLCSQKPHNSR</sequence>
<dbReference type="GeneID" id="83203527"/>
<protein>
    <recommendedName>
        <fullName evidence="4">Secreted protein</fullName>
    </recommendedName>
</protein>
<dbReference type="EMBL" id="JAPQKS010000005">
    <property type="protein sequence ID" value="KAJ5225703.1"/>
    <property type="molecule type" value="Genomic_DNA"/>
</dbReference>
<feature type="signal peptide" evidence="1">
    <location>
        <begin position="1"/>
        <end position="18"/>
    </location>
</feature>
<gene>
    <name evidence="2" type="ORF">N7468_006928</name>
</gene>
<evidence type="ECO:0000313" key="3">
    <source>
        <dbReference type="Proteomes" id="UP001150941"/>
    </source>
</evidence>
<proteinExistence type="predicted"/>
<feature type="chain" id="PRO_5040965346" description="Secreted protein" evidence="1">
    <location>
        <begin position="19"/>
        <end position="87"/>
    </location>
</feature>
<evidence type="ECO:0008006" key="4">
    <source>
        <dbReference type="Google" id="ProtNLM"/>
    </source>
</evidence>
<dbReference type="Proteomes" id="UP001150941">
    <property type="component" value="Unassembled WGS sequence"/>
</dbReference>
<keyword evidence="1" id="KW-0732">Signal</keyword>
<name>A0A9W9NTI1_9EURO</name>
<comment type="caution">
    <text evidence="2">The sequence shown here is derived from an EMBL/GenBank/DDBJ whole genome shotgun (WGS) entry which is preliminary data.</text>
</comment>
<evidence type="ECO:0000256" key="1">
    <source>
        <dbReference type="SAM" id="SignalP"/>
    </source>
</evidence>